<evidence type="ECO:0000313" key="4">
    <source>
        <dbReference type="Proteomes" id="UP001623330"/>
    </source>
</evidence>
<accession>A0ABR4NWY7</accession>
<reference evidence="3 4" key="1">
    <citation type="submission" date="2024-05" db="EMBL/GenBank/DDBJ databases">
        <title>Long read based assembly of the Candida bracarensis genome reveals expanded adhesin content.</title>
        <authorList>
            <person name="Marcet-Houben M."/>
            <person name="Ksiezopolska E."/>
            <person name="Gabaldon T."/>
        </authorList>
    </citation>
    <scope>NUCLEOTIDE SEQUENCE [LARGE SCALE GENOMIC DNA]</scope>
    <source>
        <strain evidence="3 4">CBM6</strain>
    </source>
</reference>
<sequence length="738" mass="79537">MLTSSLLSPVLLLGSLLTATTAYAETGFLTDLQLYDTYTGSNNCTDPHHWFLVQGQIFLPHNSTDTIYFNVPEAFDSFPTSEFPLSYNSKVIGAITKNDATNQFAIQPLNPNGLSNLTTTFNFLCKLSQKGLKAVTKPSTLTYIFNDNEGTTFSRSINYLAPNVSQINTNGGIFEENNTAWFTIDIPTSQFLKPIDIQSTPSTSNAYQFDIEKTTVEMVTKRDSFNQPLAAVPVTAYYDNSTNSQISIRFNTSFSGGSYIRITYYSTKLSSTSISNSLKISYPTTNLAKRDTASTDLNINTNLYAASFDNLARVNTTTPEPEVSLPSNSTYKPIFSNATLSNVTNAIPTYDVITSTQQAIVSEYGVWVPVSTISDNNVEYEALAPSTDYTNSSSANRTLTSTSFMSTPTSSIQNTTSDTSSIPVSSLSVPSEIVSSSEYPSSSAQPLYLNSTIYPTNTSSPIYQTTLSNNITTTETTCPTCSAVHDQTTISTYDTVSESTVPEIVSDFDYLEAFSTIASSSIKSNLTSLTVMTATNNITTTETTCPTCSAVHDQTTVSTFGVVSESSVSEIVSDYDYLEAVSTIPSSTIKPSATNSSIINISEDVYTSSIPAKVSEIGELQPVSTITTPHSEKSEGIYASVSESTVPASVTTIGSLEPISTMKSNGQSSVIIQESSVIASTIPAKTSLYTELQPYSSLSTIATSRNTTTNGIYYYQAGGHKLSISLTSIMFAVFLILL</sequence>
<proteinExistence type="predicted"/>
<name>A0ABR4NWY7_9SACH</name>
<dbReference type="EMBL" id="JBEVYD010000005">
    <property type="protein sequence ID" value="KAL3233117.1"/>
    <property type="molecule type" value="Genomic_DNA"/>
</dbReference>
<feature type="region of interest" description="Disordered" evidence="1">
    <location>
        <begin position="404"/>
        <end position="423"/>
    </location>
</feature>
<dbReference type="Proteomes" id="UP001623330">
    <property type="component" value="Unassembled WGS sequence"/>
</dbReference>
<organism evidence="3 4">
    <name type="scientific">Nakaseomyces bracarensis</name>
    <dbReference type="NCBI Taxonomy" id="273131"/>
    <lineage>
        <taxon>Eukaryota</taxon>
        <taxon>Fungi</taxon>
        <taxon>Dikarya</taxon>
        <taxon>Ascomycota</taxon>
        <taxon>Saccharomycotina</taxon>
        <taxon>Saccharomycetes</taxon>
        <taxon>Saccharomycetales</taxon>
        <taxon>Saccharomycetaceae</taxon>
        <taxon>Nakaseomyces</taxon>
    </lineage>
</organism>
<keyword evidence="2" id="KW-0732">Signal</keyword>
<evidence type="ECO:0000313" key="3">
    <source>
        <dbReference type="EMBL" id="KAL3233117.1"/>
    </source>
</evidence>
<keyword evidence="4" id="KW-1185">Reference proteome</keyword>
<comment type="caution">
    <text evidence="3">The sequence shown here is derived from an EMBL/GenBank/DDBJ whole genome shotgun (WGS) entry which is preliminary data.</text>
</comment>
<protein>
    <submittedName>
        <fullName evidence="3">Protein EGT2</fullName>
    </submittedName>
</protein>
<evidence type="ECO:0000256" key="2">
    <source>
        <dbReference type="SAM" id="SignalP"/>
    </source>
</evidence>
<feature type="signal peptide" evidence="2">
    <location>
        <begin position="1"/>
        <end position="24"/>
    </location>
</feature>
<evidence type="ECO:0000256" key="1">
    <source>
        <dbReference type="SAM" id="MobiDB-lite"/>
    </source>
</evidence>
<feature type="chain" id="PRO_5046972687" evidence="2">
    <location>
        <begin position="25"/>
        <end position="738"/>
    </location>
</feature>
<gene>
    <name evidence="3" type="ORF">RNJ44_05033</name>
</gene>